<feature type="transmembrane region" description="Helical" evidence="1">
    <location>
        <begin position="62"/>
        <end position="83"/>
    </location>
</feature>
<evidence type="ECO:0000256" key="1">
    <source>
        <dbReference type="SAM" id="Phobius"/>
    </source>
</evidence>
<keyword evidence="1" id="KW-0812">Transmembrane</keyword>
<sequence>MTLNIPSLKTASPLGQRAADAAWLPRFAKQLWGALVALCMPWLTPHQVASAKRQLIRSYRQAAYLTWPLLLWGLTVIITSAIAHEKLTAITSSISVFTAELLVVDDVGRATELRQQLSVAHNELRLEYDVLLYGTMATGINTTLPHFANAGSGLANLGGRGAELLFTATGCLRENQSSCLPPSSPYYG</sequence>
<dbReference type="Proteomes" id="UP000485058">
    <property type="component" value="Unassembled WGS sequence"/>
</dbReference>
<evidence type="ECO:0000313" key="3">
    <source>
        <dbReference type="Proteomes" id="UP000485058"/>
    </source>
</evidence>
<comment type="caution">
    <text evidence="2">The sequence shown here is derived from an EMBL/GenBank/DDBJ whole genome shotgun (WGS) entry which is preliminary data.</text>
</comment>
<dbReference type="EMBL" id="BLLF01000513">
    <property type="protein sequence ID" value="GFH12533.1"/>
    <property type="molecule type" value="Genomic_DNA"/>
</dbReference>
<name>A0A699YQU0_HAELA</name>
<evidence type="ECO:0000313" key="2">
    <source>
        <dbReference type="EMBL" id="GFH12533.1"/>
    </source>
</evidence>
<gene>
    <name evidence="2" type="ORF">HaLaN_08242</name>
</gene>
<reference evidence="2 3" key="1">
    <citation type="submission" date="2020-02" db="EMBL/GenBank/DDBJ databases">
        <title>Draft genome sequence of Haematococcus lacustris strain NIES-144.</title>
        <authorList>
            <person name="Morimoto D."/>
            <person name="Nakagawa S."/>
            <person name="Yoshida T."/>
            <person name="Sawayama S."/>
        </authorList>
    </citation>
    <scope>NUCLEOTIDE SEQUENCE [LARGE SCALE GENOMIC DNA]</scope>
    <source>
        <strain evidence="2 3">NIES-144</strain>
    </source>
</reference>
<organism evidence="2 3">
    <name type="scientific">Haematococcus lacustris</name>
    <name type="common">Green alga</name>
    <name type="synonym">Haematococcus pluvialis</name>
    <dbReference type="NCBI Taxonomy" id="44745"/>
    <lineage>
        <taxon>Eukaryota</taxon>
        <taxon>Viridiplantae</taxon>
        <taxon>Chlorophyta</taxon>
        <taxon>core chlorophytes</taxon>
        <taxon>Chlorophyceae</taxon>
        <taxon>CS clade</taxon>
        <taxon>Chlamydomonadales</taxon>
        <taxon>Haematococcaceae</taxon>
        <taxon>Haematococcus</taxon>
    </lineage>
</organism>
<dbReference type="AlphaFoldDB" id="A0A699YQU0"/>
<accession>A0A699YQU0</accession>
<protein>
    <submittedName>
        <fullName evidence="2">PAS domain-containing protein</fullName>
    </submittedName>
</protein>
<keyword evidence="3" id="KW-1185">Reference proteome</keyword>
<keyword evidence="1" id="KW-1133">Transmembrane helix</keyword>
<proteinExistence type="predicted"/>
<keyword evidence="1" id="KW-0472">Membrane</keyword>